<feature type="domain" description="Integrase catalytic" evidence="5">
    <location>
        <begin position="418"/>
        <end position="593"/>
    </location>
</feature>
<dbReference type="Proteomes" id="UP000075880">
    <property type="component" value="Unassembled WGS sequence"/>
</dbReference>
<accession>A0AAG5DUE1</accession>
<dbReference type="PROSITE" id="PS50994">
    <property type="entry name" value="INTEGRASE"/>
    <property type="match status" value="1"/>
</dbReference>
<evidence type="ECO:0000256" key="2">
    <source>
        <dbReference type="ARBA" id="ARBA00022723"/>
    </source>
</evidence>
<evidence type="ECO:0000259" key="5">
    <source>
        <dbReference type="PROSITE" id="PS50994"/>
    </source>
</evidence>
<dbReference type="GO" id="GO:0004190">
    <property type="term" value="F:aspartic-type endopeptidase activity"/>
    <property type="evidence" value="ECO:0007669"/>
    <property type="project" value="UniProtKB-KW"/>
</dbReference>
<keyword evidence="4" id="KW-0378">Hydrolase</keyword>
<dbReference type="InterPro" id="IPR054722">
    <property type="entry name" value="PolX-like_BBD"/>
</dbReference>
<keyword evidence="7" id="KW-1185">Reference proteome</keyword>
<evidence type="ECO:0000256" key="1">
    <source>
        <dbReference type="ARBA" id="ARBA00022670"/>
    </source>
</evidence>
<dbReference type="GO" id="GO:0042575">
    <property type="term" value="C:DNA polymerase complex"/>
    <property type="evidence" value="ECO:0007669"/>
    <property type="project" value="UniProtKB-ARBA"/>
</dbReference>
<dbReference type="GO" id="GO:0003676">
    <property type="term" value="F:nucleic acid binding"/>
    <property type="evidence" value="ECO:0007669"/>
    <property type="project" value="InterPro"/>
</dbReference>
<keyword evidence="2" id="KW-0479">Metal-binding</keyword>
<dbReference type="SUPFAM" id="SSF56672">
    <property type="entry name" value="DNA/RNA polymerases"/>
    <property type="match status" value="1"/>
</dbReference>
<dbReference type="Pfam" id="PF00665">
    <property type="entry name" value="rve"/>
    <property type="match status" value="1"/>
</dbReference>
<protein>
    <recommendedName>
        <fullName evidence="5">Integrase catalytic domain-containing protein</fullName>
    </recommendedName>
</protein>
<dbReference type="InterPro" id="IPR001584">
    <property type="entry name" value="Integrase_cat-core"/>
</dbReference>
<keyword evidence="3" id="KW-0064">Aspartyl protease</keyword>
<dbReference type="InterPro" id="IPR057670">
    <property type="entry name" value="SH3_retrovirus"/>
</dbReference>
<dbReference type="GO" id="GO:0006508">
    <property type="term" value="P:proteolysis"/>
    <property type="evidence" value="ECO:0007669"/>
    <property type="project" value="UniProtKB-KW"/>
</dbReference>
<dbReference type="InterPro" id="IPR012337">
    <property type="entry name" value="RNaseH-like_sf"/>
</dbReference>
<dbReference type="CDD" id="cd09272">
    <property type="entry name" value="RNase_HI_RT_Ty1"/>
    <property type="match status" value="1"/>
</dbReference>
<evidence type="ECO:0000313" key="7">
    <source>
        <dbReference type="Proteomes" id="UP000075880"/>
    </source>
</evidence>
<keyword evidence="1" id="KW-0645">Protease</keyword>
<dbReference type="GO" id="GO:0015074">
    <property type="term" value="P:DNA integration"/>
    <property type="evidence" value="ECO:0007669"/>
    <property type="project" value="InterPro"/>
</dbReference>
<dbReference type="InterPro" id="IPR043502">
    <property type="entry name" value="DNA/RNA_pol_sf"/>
</dbReference>
<dbReference type="InterPro" id="IPR039537">
    <property type="entry name" value="Retrotran_Ty1/copia-like"/>
</dbReference>
<organism evidence="6 7">
    <name type="scientific">Anopheles atroparvus</name>
    <name type="common">European mosquito</name>
    <dbReference type="NCBI Taxonomy" id="41427"/>
    <lineage>
        <taxon>Eukaryota</taxon>
        <taxon>Metazoa</taxon>
        <taxon>Ecdysozoa</taxon>
        <taxon>Arthropoda</taxon>
        <taxon>Hexapoda</taxon>
        <taxon>Insecta</taxon>
        <taxon>Pterygota</taxon>
        <taxon>Neoptera</taxon>
        <taxon>Endopterygota</taxon>
        <taxon>Diptera</taxon>
        <taxon>Nematocera</taxon>
        <taxon>Culicoidea</taxon>
        <taxon>Culicidae</taxon>
        <taxon>Anophelinae</taxon>
        <taxon>Anopheles</taxon>
    </lineage>
</organism>
<dbReference type="GO" id="GO:0071897">
    <property type="term" value="P:DNA biosynthetic process"/>
    <property type="evidence" value="ECO:0007669"/>
    <property type="project" value="UniProtKB-ARBA"/>
</dbReference>
<dbReference type="SUPFAM" id="SSF53098">
    <property type="entry name" value="Ribonuclease H-like"/>
    <property type="match status" value="1"/>
</dbReference>
<dbReference type="InterPro" id="IPR036397">
    <property type="entry name" value="RNaseH_sf"/>
</dbReference>
<dbReference type="Gene3D" id="3.30.420.10">
    <property type="entry name" value="Ribonuclease H-like superfamily/Ribonuclease H"/>
    <property type="match status" value="1"/>
</dbReference>
<reference evidence="6" key="1">
    <citation type="submission" date="2024-04" db="UniProtKB">
        <authorList>
            <consortium name="EnsemblMetazoa"/>
        </authorList>
    </citation>
    <scope>IDENTIFICATION</scope>
    <source>
        <strain evidence="6">EBRO</strain>
    </source>
</reference>
<dbReference type="Pfam" id="PF07727">
    <property type="entry name" value="RVT_2"/>
    <property type="match status" value="1"/>
</dbReference>
<name>A0AAG5DUE1_ANOAO</name>
<evidence type="ECO:0000256" key="3">
    <source>
        <dbReference type="ARBA" id="ARBA00022750"/>
    </source>
</evidence>
<dbReference type="PANTHER" id="PTHR42648:SF28">
    <property type="entry name" value="TRANSPOSON-ENCODED PROTEIN WITH RIBONUCLEASE H-LIKE AND RETROVIRUS ZINC FINGER-LIKE DOMAINS"/>
    <property type="match status" value="1"/>
</dbReference>
<dbReference type="EnsemblMetazoa" id="ENSAATROPT016185">
    <property type="protein sequence ID" value="ENSAATROPP014213"/>
    <property type="gene ID" value="ENSAATROPG013246"/>
</dbReference>
<dbReference type="Pfam" id="PF14223">
    <property type="entry name" value="Retrotran_gag_2"/>
    <property type="match status" value="1"/>
</dbReference>
<dbReference type="GO" id="GO:0046872">
    <property type="term" value="F:metal ion binding"/>
    <property type="evidence" value="ECO:0007669"/>
    <property type="project" value="UniProtKB-KW"/>
</dbReference>
<sequence>MDAWNLPLASERAVPSTEAPPEQLVAFAKLNNDNFSTWKFRMRSLLEREEQWDVVDQQKPEQVDAGYMAWKRNDIKAKLRFIKKCETAREMWQSLLEYHEKATIGNQVTVLRQVCFKNLSEGGDVEKHLEEFECLFERLVNAGVEFNELLRIVMMLRNLPPSYDGFVTALENRPQADLTLDLVIARLRDEHQKRSGLESYEKAMRVSERNDKKVCFYSNKPGHFKKNCRKFLAESKPKVKQAKAAEHGASSSKSKQPETTRELCFITENILPGAWIIDSGCSCHMTNDVEFFTNLKREFVGDVILADGRSAKSAGIGNGKIIVMDDKGRRVVIKLENVLLVPSLEGGLISVRKLMEKCLSVMENHSLNCQHTWRRRMGHRNITAINTMISKGLANGITIRDCGMRTVCECCLEGKLTRLPFPIVTERKSRKVMDLVHTDLCGPMEQPPPRGNKYFLTFIDDYSRFCTVFLIKSKDETAEKIQEYVRSCQNVFGRKPRVIRSDGGGEYTGFALQQFYKAEGIKAQFSTPYSPQSNGVAERKNRSLQEMARCMLLDAALPKRYWGEAVLTAAYLQNRLPSKSTDLTPYELWTGHKPDMSKLRVFGCQAFVHIPDEKRKKFHPKSKKMTFLGYSENHKGYRFVDVTSDRVTISRDAQFLELGNGSRRHEEDKDSATNDEYGEAIVEFSGQDEPTVEYGEADTSYEDAEENIQQDHHLEKTTRATRNVLPSRYDDFIVGKATQDEEPNDYRAAMSDPMWKKAMQDEILAHKVNQTWELVELPEGRKTIGAKWVFKLKRNEVGKVVRFKARIVAQGDSQKFGEDYKDVFAPVTRHTTLRAMMAVAAKKGLILKQYDVKTAYLNGTIEEELYMRQPPGFIVPGQEGLVCKLKKSIYGLKQSATCWNRALHEVLLKFNFEQCESDPCLYVRNKGGSAVYLLVYVDDLLIGSKEEAEINKIYENRREHFGITPLGAVKHFLGYEVERANSCYTLRLTSYIEQLIVEFGMKDAYPAKTPMDTGYTTLNEDSKPFTDKTKYRSLIGALLYLAINARPDLSLSVGLLGRKVENPNESDWAAAKSVLRYLKATKDYKLQYNRGSEWKLQGYTDADWAGDKESRKSSSGYVVALSSLEAEYNALSLACQEAVWLRRLLADFGEPQEAPTFLFEDNQGCISFALSGRKSGRVKPIRELSQQNVLEVVYCPSNEMIADALTKPLSAPLMNKFVSRIWFNPEVDSTSKICQISVAVRNRVYRKHERPSNQADGCTHTCALAASRTQTGQSNLLLLCW</sequence>
<evidence type="ECO:0000313" key="6">
    <source>
        <dbReference type="EnsemblMetazoa" id="ENSAATROPP014213"/>
    </source>
</evidence>
<dbReference type="InterPro" id="IPR013103">
    <property type="entry name" value="RVT_2"/>
</dbReference>
<proteinExistence type="predicted"/>
<dbReference type="PANTHER" id="PTHR42648">
    <property type="entry name" value="TRANSPOSASE, PUTATIVE-RELATED"/>
    <property type="match status" value="1"/>
</dbReference>
<evidence type="ECO:0000256" key="4">
    <source>
        <dbReference type="ARBA" id="ARBA00022801"/>
    </source>
</evidence>
<dbReference type="Pfam" id="PF22936">
    <property type="entry name" value="Pol_BBD"/>
    <property type="match status" value="1"/>
</dbReference>
<dbReference type="Pfam" id="PF25597">
    <property type="entry name" value="SH3_retrovirus"/>
    <property type="match status" value="1"/>
</dbReference>